<dbReference type="Gramene" id="EFJ12722">
    <property type="protein sequence ID" value="EFJ12722"/>
    <property type="gene ID" value="SELMODRAFT_425210"/>
</dbReference>
<feature type="region of interest" description="Disordered" evidence="1">
    <location>
        <begin position="1"/>
        <end position="34"/>
    </location>
</feature>
<dbReference type="SUPFAM" id="SSF81383">
    <property type="entry name" value="F-box domain"/>
    <property type="match status" value="1"/>
</dbReference>
<dbReference type="AlphaFoldDB" id="D8SSD1"/>
<dbReference type="CDD" id="cd22157">
    <property type="entry name" value="F-box_AtFBW1-like"/>
    <property type="match status" value="1"/>
</dbReference>
<dbReference type="eggNOG" id="ENOG502QQKY">
    <property type="taxonomic scope" value="Eukaryota"/>
</dbReference>
<accession>D8SSD1</accession>
<dbReference type="Proteomes" id="UP000001514">
    <property type="component" value="Unassembled WGS sequence"/>
</dbReference>
<feature type="domain" description="F-box" evidence="2">
    <location>
        <begin position="183"/>
        <end position="228"/>
    </location>
</feature>
<dbReference type="HOGENOM" id="CLU_535764_0_0_1"/>
<dbReference type="InterPro" id="IPR001810">
    <property type="entry name" value="F-box_dom"/>
</dbReference>
<protein>
    <recommendedName>
        <fullName evidence="2">F-box domain-containing protein</fullName>
    </recommendedName>
</protein>
<dbReference type="KEGG" id="smo:SELMODRAFT_425210"/>
<dbReference type="Pfam" id="PF00646">
    <property type="entry name" value="F-box"/>
    <property type="match status" value="1"/>
</dbReference>
<dbReference type="Gene3D" id="1.20.1280.50">
    <property type="match status" value="1"/>
</dbReference>
<dbReference type="InterPro" id="IPR036047">
    <property type="entry name" value="F-box-like_dom_sf"/>
</dbReference>
<feature type="region of interest" description="Disordered" evidence="1">
    <location>
        <begin position="359"/>
        <end position="400"/>
    </location>
</feature>
<proteinExistence type="predicted"/>
<name>D8SSD1_SELML</name>
<keyword evidence="4" id="KW-1185">Reference proteome</keyword>
<dbReference type="PANTHER" id="PTHR47712">
    <property type="entry name" value="OS09G0555300 PROTEIN"/>
    <property type="match status" value="1"/>
</dbReference>
<dbReference type="SUPFAM" id="SSF117281">
    <property type="entry name" value="Kelch motif"/>
    <property type="match status" value="1"/>
</dbReference>
<reference evidence="3 4" key="1">
    <citation type="journal article" date="2011" name="Science">
        <title>The Selaginella genome identifies genetic changes associated with the evolution of vascular plants.</title>
        <authorList>
            <person name="Banks J.A."/>
            <person name="Nishiyama T."/>
            <person name="Hasebe M."/>
            <person name="Bowman J.L."/>
            <person name="Gribskov M."/>
            <person name="dePamphilis C."/>
            <person name="Albert V.A."/>
            <person name="Aono N."/>
            <person name="Aoyama T."/>
            <person name="Ambrose B.A."/>
            <person name="Ashton N.W."/>
            <person name="Axtell M.J."/>
            <person name="Barker E."/>
            <person name="Barker M.S."/>
            <person name="Bennetzen J.L."/>
            <person name="Bonawitz N.D."/>
            <person name="Chapple C."/>
            <person name="Cheng C."/>
            <person name="Correa L.G."/>
            <person name="Dacre M."/>
            <person name="DeBarry J."/>
            <person name="Dreyer I."/>
            <person name="Elias M."/>
            <person name="Engstrom E.M."/>
            <person name="Estelle M."/>
            <person name="Feng L."/>
            <person name="Finet C."/>
            <person name="Floyd S.K."/>
            <person name="Frommer W.B."/>
            <person name="Fujita T."/>
            <person name="Gramzow L."/>
            <person name="Gutensohn M."/>
            <person name="Harholt J."/>
            <person name="Hattori M."/>
            <person name="Heyl A."/>
            <person name="Hirai T."/>
            <person name="Hiwatashi Y."/>
            <person name="Ishikawa M."/>
            <person name="Iwata M."/>
            <person name="Karol K.G."/>
            <person name="Koehler B."/>
            <person name="Kolukisaoglu U."/>
            <person name="Kubo M."/>
            <person name="Kurata T."/>
            <person name="Lalonde S."/>
            <person name="Li K."/>
            <person name="Li Y."/>
            <person name="Litt A."/>
            <person name="Lyons E."/>
            <person name="Manning G."/>
            <person name="Maruyama T."/>
            <person name="Michael T.P."/>
            <person name="Mikami K."/>
            <person name="Miyazaki S."/>
            <person name="Morinaga S."/>
            <person name="Murata T."/>
            <person name="Mueller-Roeber B."/>
            <person name="Nelson D.R."/>
            <person name="Obara M."/>
            <person name="Oguri Y."/>
            <person name="Olmstead R.G."/>
            <person name="Onodera N."/>
            <person name="Petersen B.L."/>
            <person name="Pils B."/>
            <person name="Prigge M."/>
            <person name="Rensing S.A."/>
            <person name="Riano-Pachon D.M."/>
            <person name="Roberts A.W."/>
            <person name="Sato Y."/>
            <person name="Scheller H.V."/>
            <person name="Schulz B."/>
            <person name="Schulz C."/>
            <person name="Shakirov E.V."/>
            <person name="Shibagaki N."/>
            <person name="Shinohara N."/>
            <person name="Shippen D.E."/>
            <person name="Soerensen I."/>
            <person name="Sotooka R."/>
            <person name="Sugimoto N."/>
            <person name="Sugita M."/>
            <person name="Sumikawa N."/>
            <person name="Tanurdzic M."/>
            <person name="Theissen G."/>
            <person name="Ulvskov P."/>
            <person name="Wakazuki S."/>
            <person name="Weng J.K."/>
            <person name="Willats W.W."/>
            <person name="Wipf D."/>
            <person name="Wolf P.G."/>
            <person name="Yang L."/>
            <person name="Zimmer A.D."/>
            <person name="Zhu Q."/>
            <person name="Mitros T."/>
            <person name="Hellsten U."/>
            <person name="Loque D."/>
            <person name="Otillar R."/>
            <person name="Salamov A."/>
            <person name="Schmutz J."/>
            <person name="Shapiro H."/>
            <person name="Lindquist E."/>
            <person name="Lucas S."/>
            <person name="Rokhsar D."/>
            <person name="Grigoriev I.V."/>
        </authorList>
    </citation>
    <scope>NUCLEOTIDE SEQUENCE [LARGE SCALE GENOMIC DNA]</scope>
</reference>
<evidence type="ECO:0000259" key="2">
    <source>
        <dbReference type="PROSITE" id="PS50181"/>
    </source>
</evidence>
<dbReference type="PROSITE" id="PS50181">
    <property type="entry name" value="FBOX"/>
    <property type="match status" value="1"/>
</dbReference>
<dbReference type="InterPro" id="IPR015915">
    <property type="entry name" value="Kelch-typ_b-propeller"/>
</dbReference>
<dbReference type="PANTHER" id="PTHR47712:SF1">
    <property type="entry name" value="OS09G0555300 PROTEIN"/>
    <property type="match status" value="1"/>
</dbReference>
<feature type="compositionally biased region" description="Low complexity" evidence="1">
    <location>
        <begin position="421"/>
        <end position="433"/>
    </location>
</feature>
<evidence type="ECO:0000256" key="1">
    <source>
        <dbReference type="SAM" id="MobiDB-lite"/>
    </source>
</evidence>
<dbReference type="SMART" id="SM00256">
    <property type="entry name" value="FBOX"/>
    <property type="match status" value="1"/>
</dbReference>
<feature type="region of interest" description="Disordered" evidence="1">
    <location>
        <begin position="111"/>
        <end position="133"/>
    </location>
</feature>
<evidence type="ECO:0000313" key="3">
    <source>
        <dbReference type="EMBL" id="EFJ12722.1"/>
    </source>
</evidence>
<feature type="compositionally biased region" description="Acidic residues" evidence="1">
    <location>
        <begin position="113"/>
        <end position="123"/>
    </location>
</feature>
<feature type="region of interest" description="Disordered" evidence="1">
    <location>
        <begin position="421"/>
        <end position="442"/>
    </location>
</feature>
<dbReference type="InParanoid" id="D8SSD1"/>
<evidence type="ECO:0000313" key="4">
    <source>
        <dbReference type="Proteomes" id="UP000001514"/>
    </source>
</evidence>
<gene>
    <name evidence="3" type="ORF">SELMODRAFT_425210</name>
</gene>
<organism evidence="4">
    <name type="scientific">Selaginella moellendorffii</name>
    <name type="common">Spikemoss</name>
    <dbReference type="NCBI Taxonomy" id="88036"/>
    <lineage>
        <taxon>Eukaryota</taxon>
        <taxon>Viridiplantae</taxon>
        <taxon>Streptophyta</taxon>
        <taxon>Embryophyta</taxon>
        <taxon>Tracheophyta</taxon>
        <taxon>Lycopodiopsida</taxon>
        <taxon>Selaginellales</taxon>
        <taxon>Selaginellaceae</taxon>
        <taxon>Selaginella</taxon>
    </lineage>
</organism>
<dbReference type="Gene3D" id="2.120.10.80">
    <property type="entry name" value="Kelch-type beta propeller"/>
    <property type="match status" value="1"/>
</dbReference>
<sequence>MAGHESRRGGSIGLRRSSSAHHHRAGDAAGPHKLLRTVSQRLRGLISGEIVASVNHGSGRLFFGRDFDDDRPGAARIIHQEQAIIDHHTGKSRPGFFLNFSLGQRFPGRTLQEQEEEEAELPEEPTPRCFSRMRSSRREKLLASSLDPSGSARNLCRGCFGSTIPPEELPDSSMFGQDDGQQQQHSIVLPDDVLEMCLARLPFDSLVRARAVCKKWSSLTRSSHFLQLRDRMGSPRPWLFVLGLSRDGVSLGQIQALDPTLDRWRSIRADALAGRLLYSVASSGSKVFMVGGCSARASSDREKGGFLKTHRSVLVLDAFTGQWSKAGIGMKSARTTPVVGVFEMTQAIKLNLFAAPEKKTTSTTTATTTNHRRIAKKRSAEIGVFRGSSSTGPGGGSSFMDQISARRWQRSYSFRELTTSLGSSSSASKPSGSSGSGSGSGSNSAFGLIVIGGQDERNQTLSSGEVLDFVTVCQFAGSRRKRASWDRASKQRMGQDVDSSSCLTKAAVIVQL</sequence>
<dbReference type="EMBL" id="GL377637">
    <property type="protein sequence ID" value="EFJ12722.1"/>
    <property type="molecule type" value="Genomic_DNA"/>
</dbReference>